<protein>
    <submittedName>
        <fullName evidence="1">Uncharacterized protein</fullName>
    </submittedName>
</protein>
<dbReference type="EMBL" id="PVTQ01000001">
    <property type="protein sequence ID" value="PRY93937.1"/>
    <property type="molecule type" value="Genomic_DNA"/>
</dbReference>
<evidence type="ECO:0000313" key="1">
    <source>
        <dbReference type="EMBL" id="PRY93937.1"/>
    </source>
</evidence>
<proteinExistence type="predicted"/>
<comment type="caution">
    <text evidence="1">The sequence shown here is derived from an EMBL/GenBank/DDBJ whole genome shotgun (WGS) entry which is preliminary data.</text>
</comment>
<dbReference type="RefSeq" id="WP_170107959.1">
    <property type="nucleotide sequence ID" value="NZ_PVTQ01000001.1"/>
</dbReference>
<keyword evidence="2" id="KW-1185">Reference proteome</keyword>
<accession>A0A2T0X4T1</accession>
<gene>
    <name evidence="1" type="ORF">CLV74_10167</name>
</gene>
<name>A0A2T0X4T1_9RHOB</name>
<dbReference type="Proteomes" id="UP000238392">
    <property type="component" value="Unassembled WGS sequence"/>
</dbReference>
<dbReference type="AlphaFoldDB" id="A0A2T0X4T1"/>
<sequence length="221" mass="23530">MAGMNAYVVTRAAGQGAQMLRRAAHRAGAAAFRQANLPKASGLGQTNALAHGLRRAFQSLSLVYGGKPSDHTLVSQRIAAQWNRLTEICVVLSSSAANLMDECSSIERTSKCSRKPGSLQLSQSLACRLAVTPLVNKRCWVQAQVQQQVQSLVAMWSLAQSSAVPATLPIAVQPVAATKQTTQRLFGAQNRFPAIGCPRAAGGFFIGEPVRARKAALSCWT</sequence>
<organism evidence="1 2">
    <name type="scientific">Donghicola tyrosinivorans</name>
    <dbReference type="NCBI Taxonomy" id="1652492"/>
    <lineage>
        <taxon>Bacteria</taxon>
        <taxon>Pseudomonadati</taxon>
        <taxon>Pseudomonadota</taxon>
        <taxon>Alphaproteobacteria</taxon>
        <taxon>Rhodobacterales</taxon>
        <taxon>Roseobacteraceae</taxon>
        <taxon>Donghicola</taxon>
    </lineage>
</organism>
<evidence type="ECO:0000313" key="2">
    <source>
        <dbReference type="Proteomes" id="UP000238392"/>
    </source>
</evidence>
<reference evidence="1 2" key="1">
    <citation type="submission" date="2018-03" db="EMBL/GenBank/DDBJ databases">
        <title>Genomic Encyclopedia of Archaeal and Bacterial Type Strains, Phase II (KMG-II): from individual species to whole genera.</title>
        <authorList>
            <person name="Goeker M."/>
        </authorList>
    </citation>
    <scope>NUCLEOTIDE SEQUENCE [LARGE SCALE GENOMIC DNA]</scope>
    <source>
        <strain evidence="1 2">DSM 100212</strain>
    </source>
</reference>